<evidence type="ECO:0000313" key="2">
    <source>
        <dbReference type="EMBL" id="OGD81601.1"/>
    </source>
</evidence>
<name>A0A1F5FPT1_9BACT</name>
<feature type="domain" description="YtkA-like" evidence="1">
    <location>
        <begin position="32"/>
        <end position="102"/>
    </location>
</feature>
<proteinExistence type="predicted"/>
<dbReference type="AlphaFoldDB" id="A0A1F5FPT1"/>
<evidence type="ECO:0000313" key="3">
    <source>
        <dbReference type="Proteomes" id="UP000179237"/>
    </source>
</evidence>
<accession>A0A1F5FPT1</accession>
<dbReference type="Pfam" id="PF13115">
    <property type="entry name" value="YtkA"/>
    <property type="match status" value="1"/>
</dbReference>
<dbReference type="Proteomes" id="UP000179237">
    <property type="component" value="Unassembled WGS sequence"/>
</dbReference>
<dbReference type="InterPro" id="IPR032693">
    <property type="entry name" value="YtkA-like_dom"/>
</dbReference>
<sequence length="121" mass="13024">MVGLIGVMSWKVKSASVLGAATRGEAISLFTNPNPLRTGQATFIIEVRGEEGKLIDNASVGFDLNMTTMNMGTQQGSAVFQSKGRYVATGNLTMRGPWRIRTKVTMPDGSTKNKDFVVNVP</sequence>
<organism evidence="2 3">
    <name type="scientific">Candidatus Collierbacteria bacterium RIFOXYD1_FULL_40_9</name>
    <dbReference type="NCBI Taxonomy" id="1817731"/>
    <lineage>
        <taxon>Bacteria</taxon>
        <taxon>Candidatus Collieribacteriota</taxon>
    </lineage>
</organism>
<dbReference type="EMBL" id="MFAQ01000041">
    <property type="protein sequence ID" value="OGD81601.1"/>
    <property type="molecule type" value="Genomic_DNA"/>
</dbReference>
<evidence type="ECO:0000259" key="1">
    <source>
        <dbReference type="Pfam" id="PF13115"/>
    </source>
</evidence>
<protein>
    <recommendedName>
        <fullName evidence="1">YtkA-like domain-containing protein</fullName>
    </recommendedName>
</protein>
<gene>
    <name evidence="2" type="ORF">A2572_04455</name>
</gene>
<comment type="caution">
    <text evidence="2">The sequence shown here is derived from an EMBL/GenBank/DDBJ whole genome shotgun (WGS) entry which is preliminary data.</text>
</comment>
<reference evidence="2 3" key="1">
    <citation type="journal article" date="2016" name="Nat. Commun.">
        <title>Thousands of microbial genomes shed light on interconnected biogeochemical processes in an aquifer system.</title>
        <authorList>
            <person name="Anantharaman K."/>
            <person name="Brown C.T."/>
            <person name="Hug L.A."/>
            <person name="Sharon I."/>
            <person name="Castelle C.J."/>
            <person name="Probst A.J."/>
            <person name="Thomas B.C."/>
            <person name="Singh A."/>
            <person name="Wilkins M.J."/>
            <person name="Karaoz U."/>
            <person name="Brodie E.L."/>
            <person name="Williams K.H."/>
            <person name="Hubbard S.S."/>
            <person name="Banfield J.F."/>
        </authorList>
    </citation>
    <scope>NUCLEOTIDE SEQUENCE [LARGE SCALE GENOMIC DNA]</scope>
</reference>